<proteinExistence type="inferred from homology"/>
<evidence type="ECO:0000256" key="8">
    <source>
        <dbReference type="RuleBase" id="RU003827"/>
    </source>
</evidence>
<keyword evidence="7 9" id="KW-0472">Membrane</keyword>
<evidence type="ECO:0000256" key="2">
    <source>
        <dbReference type="ARBA" id="ARBA00007104"/>
    </source>
</evidence>
<keyword evidence="5" id="KW-0256">Endoplasmic reticulum</keyword>
<evidence type="ECO:0000256" key="6">
    <source>
        <dbReference type="ARBA" id="ARBA00022989"/>
    </source>
</evidence>
<dbReference type="AlphaFoldDB" id="A0A1U7RRB1"/>
<sequence length="253" mass="28606">MPALPQPEDLGSGGTMLPLAPVVLTMALLSLLGPAGSRKTEPLSETSDQPLFRGADRYDFAVVIPGGGTECFWQFAHQSGHFYFSYEVQRASGMADRHILVTASDPNGFRVGTAQDPRGQINFSTKETGFYQLCLSNRHNRFGFVQVYLDFGVLYEGFDTENQPEMERKELNDTLEAIEMSTHKLQGYIFHMWRFYNMARMRKGADYFLLEANSYYVTRWSAAQSCVILLSGVLQLYFLKRLFNAPSTSKPRC</sequence>
<evidence type="ECO:0000313" key="12">
    <source>
        <dbReference type="RefSeq" id="XP_006027889.1"/>
    </source>
</evidence>
<accession>A0A1U7RRB1</accession>
<dbReference type="CTD" id="146456"/>
<dbReference type="STRING" id="38654.A0A1U7RRB1"/>
<feature type="domain" description="GOLD" evidence="10">
    <location>
        <begin position="69"/>
        <end position="153"/>
    </location>
</feature>
<evidence type="ECO:0000256" key="1">
    <source>
        <dbReference type="ARBA" id="ARBA00004115"/>
    </source>
</evidence>
<evidence type="ECO:0000313" key="11">
    <source>
        <dbReference type="Proteomes" id="UP000189705"/>
    </source>
</evidence>
<dbReference type="Pfam" id="PF01105">
    <property type="entry name" value="EMP24_GP25L"/>
    <property type="match status" value="1"/>
</dbReference>
<evidence type="ECO:0000256" key="5">
    <source>
        <dbReference type="ARBA" id="ARBA00022824"/>
    </source>
</evidence>
<evidence type="ECO:0000256" key="9">
    <source>
        <dbReference type="SAM" id="Phobius"/>
    </source>
</evidence>
<comment type="subcellular location">
    <subcellularLocation>
        <location evidence="1">Endoplasmic reticulum membrane</location>
        <topology evidence="1">Single-pass type I membrane protein</topology>
    </subcellularLocation>
    <subcellularLocation>
        <location evidence="8">Membrane</location>
        <topology evidence="8">Single-pass type I membrane protein</topology>
    </subcellularLocation>
</comment>
<dbReference type="InterPro" id="IPR015720">
    <property type="entry name" value="Emp24-like"/>
</dbReference>
<protein>
    <submittedName>
        <fullName evidence="12">Transmembrane emp24 domain-containing protein 6 isoform X1</fullName>
    </submittedName>
</protein>
<dbReference type="SMART" id="SM01190">
    <property type="entry name" value="EMP24_GP25L"/>
    <property type="match status" value="1"/>
</dbReference>
<evidence type="ECO:0000259" key="10">
    <source>
        <dbReference type="PROSITE" id="PS50866"/>
    </source>
</evidence>
<reference evidence="12" key="1">
    <citation type="submission" date="2025-08" db="UniProtKB">
        <authorList>
            <consortium name="RefSeq"/>
        </authorList>
    </citation>
    <scope>IDENTIFICATION</scope>
</reference>
<dbReference type="GO" id="GO:0005789">
    <property type="term" value="C:endoplasmic reticulum membrane"/>
    <property type="evidence" value="ECO:0007669"/>
    <property type="project" value="UniProtKB-SubCell"/>
</dbReference>
<evidence type="ECO:0000256" key="3">
    <source>
        <dbReference type="ARBA" id="ARBA00022692"/>
    </source>
</evidence>
<dbReference type="Proteomes" id="UP000189705">
    <property type="component" value="Unplaced"/>
</dbReference>
<dbReference type="PROSITE" id="PS50866">
    <property type="entry name" value="GOLD"/>
    <property type="match status" value="1"/>
</dbReference>
<dbReference type="GeneID" id="102372736"/>
<comment type="similarity">
    <text evidence="2 8">Belongs to the EMP24/GP25L family.</text>
</comment>
<name>A0A1U7RRB1_ALLSI</name>
<dbReference type="InterPro" id="IPR009038">
    <property type="entry name" value="GOLD_dom"/>
</dbReference>
<gene>
    <name evidence="12" type="primary">TMED6</name>
</gene>
<feature type="transmembrane region" description="Helical" evidence="9">
    <location>
        <begin position="12"/>
        <end position="32"/>
    </location>
</feature>
<keyword evidence="6 9" id="KW-1133">Transmembrane helix</keyword>
<keyword evidence="4" id="KW-0732">Signal</keyword>
<dbReference type="InParanoid" id="A0A1U7RRB1"/>
<keyword evidence="3 8" id="KW-0812">Transmembrane</keyword>
<dbReference type="RefSeq" id="XP_006027889.1">
    <property type="nucleotide sequence ID" value="XM_006027827.3"/>
</dbReference>
<dbReference type="KEGG" id="asn:102372736"/>
<keyword evidence="11" id="KW-1185">Reference proteome</keyword>
<dbReference type="OrthoDB" id="10037706at2759"/>
<evidence type="ECO:0000256" key="7">
    <source>
        <dbReference type="ARBA" id="ARBA00023136"/>
    </source>
</evidence>
<dbReference type="eggNOG" id="KOG3287">
    <property type="taxonomic scope" value="Eukaryota"/>
</dbReference>
<organism evidence="11 12">
    <name type="scientific">Alligator sinensis</name>
    <name type="common">Chinese alligator</name>
    <dbReference type="NCBI Taxonomy" id="38654"/>
    <lineage>
        <taxon>Eukaryota</taxon>
        <taxon>Metazoa</taxon>
        <taxon>Chordata</taxon>
        <taxon>Craniata</taxon>
        <taxon>Vertebrata</taxon>
        <taxon>Euteleostomi</taxon>
        <taxon>Archelosauria</taxon>
        <taxon>Archosauria</taxon>
        <taxon>Crocodylia</taxon>
        <taxon>Alligatoridae</taxon>
        <taxon>Alligatorinae</taxon>
        <taxon>Alligator</taxon>
    </lineage>
</organism>
<evidence type="ECO:0000256" key="4">
    <source>
        <dbReference type="ARBA" id="ARBA00022729"/>
    </source>
</evidence>
<dbReference type="PANTHER" id="PTHR22811">
    <property type="entry name" value="TRANSMEMBRANE EMP24 DOMAIN-CONTAINING PROTEIN"/>
    <property type="match status" value="1"/>
</dbReference>